<dbReference type="InterPro" id="IPR045585">
    <property type="entry name" value="CdaA_N"/>
</dbReference>
<keyword evidence="1" id="KW-1133">Transmembrane helix</keyword>
<organism evidence="3 4">
    <name type="scientific">Anaerotruncus colihominis</name>
    <dbReference type="NCBI Taxonomy" id="169435"/>
    <lineage>
        <taxon>Bacteria</taxon>
        <taxon>Bacillati</taxon>
        <taxon>Bacillota</taxon>
        <taxon>Clostridia</taxon>
        <taxon>Eubacteriales</taxon>
        <taxon>Oscillospiraceae</taxon>
        <taxon>Anaerotruncus</taxon>
    </lineage>
</organism>
<comment type="caution">
    <text evidence="3">The sequence shown here is derived from an EMBL/GenBank/DDBJ whole genome shotgun (WGS) entry which is preliminary data.</text>
</comment>
<dbReference type="AlphaFoldDB" id="A0A845QPU7"/>
<sequence>MENFFNNIISSIGINDILDILIVAFIVYKVISFIRDTRAQQLV</sequence>
<protein>
    <submittedName>
        <fullName evidence="3">TIGR00159 family protein</fullName>
    </submittedName>
</protein>
<feature type="non-terminal residue" evidence="3">
    <location>
        <position position="43"/>
    </location>
</feature>
<accession>A0A845QPU7</accession>
<keyword evidence="1" id="KW-0812">Transmembrane</keyword>
<evidence type="ECO:0000313" key="4">
    <source>
        <dbReference type="Proteomes" id="UP000446866"/>
    </source>
</evidence>
<evidence type="ECO:0000256" key="1">
    <source>
        <dbReference type="SAM" id="Phobius"/>
    </source>
</evidence>
<dbReference type="Proteomes" id="UP000446866">
    <property type="component" value="Unassembled WGS sequence"/>
</dbReference>
<feature type="transmembrane region" description="Helical" evidence="1">
    <location>
        <begin position="12"/>
        <end position="31"/>
    </location>
</feature>
<proteinExistence type="predicted"/>
<evidence type="ECO:0000259" key="2">
    <source>
        <dbReference type="Pfam" id="PF19293"/>
    </source>
</evidence>
<keyword evidence="4" id="KW-1185">Reference proteome</keyword>
<evidence type="ECO:0000313" key="3">
    <source>
        <dbReference type="EMBL" id="NBH62727.1"/>
    </source>
</evidence>
<feature type="domain" description="Diadenylate cyclase CdaA N-terminal" evidence="2">
    <location>
        <begin position="10"/>
        <end position="42"/>
    </location>
</feature>
<dbReference type="EMBL" id="QXWK01000033">
    <property type="protein sequence ID" value="NBH62727.1"/>
    <property type="molecule type" value="Genomic_DNA"/>
</dbReference>
<dbReference type="Pfam" id="PF19293">
    <property type="entry name" value="CdaA_N"/>
    <property type="match status" value="1"/>
</dbReference>
<name>A0A845QPU7_9FIRM</name>
<keyword evidence="1" id="KW-0472">Membrane</keyword>
<reference evidence="3 4" key="1">
    <citation type="submission" date="2018-08" db="EMBL/GenBank/DDBJ databases">
        <title>Murine metabolic-syndrome-specific gut microbial biobank.</title>
        <authorList>
            <person name="Liu C."/>
        </authorList>
    </citation>
    <scope>NUCLEOTIDE SEQUENCE [LARGE SCALE GENOMIC DNA]</scope>
    <source>
        <strain evidence="3 4">28</strain>
    </source>
</reference>
<gene>
    <name evidence="3" type="ORF">D0435_13815</name>
</gene>